<dbReference type="PANTHER" id="PTHR43364:SF4">
    <property type="entry name" value="NAD(P)-LINKED OXIDOREDUCTASE SUPERFAMILY PROTEIN"/>
    <property type="match status" value="1"/>
</dbReference>
<dbReference type="EMBL" id="JBHRZG010000006">
    <property type="protein sequence ID" value="MFC3832575.1"/>
    <property type="molecule type" value="Genomic_DNA"/>
</dbReference>
<dbReference type="SUPFAM" id="SSF51430">
    <property type="entry name" value="NAD(P)-linked oxidoreductase"/>
    <property type="match status" value="1"/>
</dbReference>
<evidence type="ECO:0000256" key="1">
    <source>
        <dbReference type="ARBA" id="ARBA00023002"/>
    </source>
</evidence>
<dbReference type="InterPro" id="IPR036812">
    <property type="entry name" value="NAD(P)_OxRdtase_dom_sf"/>
</dbReference>
<keyword evidence="4" id="KW-1185">Reference proteome</keyword>
<dbReference type="Gene3D" id="3.20.20.100">
    <property type="entry name" value="NADP-dependent oxidoreductase domain"/>
    <property type="match status" value="1"/>
</dbReference>
<evidence type="ECO:0000313" key="4">
    <source>
        <dbReference type="Proteomes" id="UP001595803"/>
    </source>
</evidence>
<dbReference type="InterPro" id="IPR050523">
    <property type="entry name" value="AKR_Detox_Biosynth"/>
</dbReference>
<evidence type="ECO:0000313" key="3">
    <source>
        <dbReference type="EMBL" id="MFC3832575.1"/>
    </source>
</evidence>
<organism evidence="3 4">
    <name type="scientific">Deinococcus rufus</name>
    <dbReference type="NCBI Taxonomy" id="2136097"/>
    <lineage>
        <taxon>Bacteria</taxon>
        <taxon>Thermotogati</taxon>
        <taxon>Deinococcota</taxon>
        <taxon>Deinococci</taxon>
        <taxon>Deinococcales</taxon>
        <taxon>Deinococcaceae</taxon>
        <taxon>Deinococcus</taxon>
    </lineage>
</organism>
<proteinExistence type="predicted"/>
<name>A0ABV7Z7C7_9DEIO</name>
<dbReference type="InterPro" id="IPR023210">
    <property type="entry name" value="NADP_OxRdtase_dom"/>
</dbReference>
<dbReference type="PANTHER" id="PTHR43364">
    <property type="entry name" value="NADH-SPECIFIC METHYLGLYOXAL REDUCTASE-RELATED"/>
    <property type="match status" value="1"/>
</dbReference>
<keyword evidence="1" id="KW-0560">Oxidoreductase</keyword>
<accession>A0ABV7Z7C7</accession>
<dbReference type="CDD" id="cd19086">
    <property type="entry name" value="AKR_AKR11C1"/>
    <property type="match status" value="1"/>
</dbReference>
<protein>
    <submittedName>
        <fullName evidence="3">Aldo/keto reductase</fullName>
    </submittedName>
</protein>
<feature type="domain" description="NADP-dependent oxidoreductase" evidence="2">
    <location>
        <begin position="14"/>
        <end position="320"/>
    </location>
</feature>
<dbReference type="Pfam" id="PF00248">
    <property type="entry name" value="Aldo_ket_red"/>
    <property type="match status" value="1"/>
</dbReference>
<reference evidence="4" key="1">
    <citation type="journal article" date="2019" name="Int. J. Syst. Evol. Microbiol.">
        <title>The Global Catalogue of Microorganisms (GCM) 10K type strain sequencing project: providing services to taxonomists for standard genome sequencing and annotation.</title>
        <authorList>
            <consortium name="The Broad Institute Genomics Platform"/>
            <consortium name="The Broad Institute Genome Sequencing Center for Infectious Disease"/>
            <person name="Wu L."/>
            <person name="Ma J."/>
        </authorList>
    </citation>
    <scope>NUCLEOTIDE SEQUENCE [LARGE SCALE GENOMIC DNA]</scope>
    <source>
        <strain evidence="4">CCTCC AB 2017081</strain>
    </source>
</reference>
<evidence type="ECO:0000259" key="2">
    <source>
        <dbReference type="Pfam" id="PF00248"/>
    </source>
</evidence>
<gene>
    <name evidence="3" type="ORF">ACFOSB_06860</name>
</gene>
<sequence>MHTRTLGTRSVSALGLGCWAIGGPWHFGDQEAGWGTVDDQESIRAVQAALDLGVTVFDTAANYGAGHSEVVLGRALATRREEAVIATKFGYAVDEARKEVGGIEISPADIRASCEASLRRLATDRIDLFQLHVGDLPLEQVDGVLESLERLVAEGLIRAYGWSTDDPERARRFGRGAHCVSVQHGLNIFEDAPDMLRLCQETGLASINRGPLGMGLLTGTYARGAAFGPSDIRRRGAAWMKPFQDGQPNPEWLARLETVRGVLTSDGRTLTQGALAWIWARSPLTVPIPGFRTVAQVRENAGALQFGPLDADQMAEIDRLLSSDGA</sequence>
<dbReference type="Proteomes" id="UP001595803">
    <property type="component" value="Unassembled WGS sequence"/>
</dbReference>
<dbReference type="RefSeq" id="WP_322474057.1">
    <property type="nucleotide sequence ID" value="NZ_JBHRZG010000006.1"/>
</dbReference>
<comment type="caution">
    <text evidence="3">The sequence shown here is derived from an EMBL/GenBank/DDBJ whole genome shotgun (WGS) entry which is preliminary data.</text>
</comment>